<evidence type="ECO:0000313" key="2">
    <source>
        <dbReference type="EMBL" id="NEX64048.1"/>
    </source>
</evidence>
<gene>
    <name evidence="2" type="ORF">G3574_23440</name>
</gene>
<dbReference type="RefSeq" id="WP_163967969.1">
    <property type="nucleotide sequence ID" value="NZ_JAAIVB010000078.1"/>
</dbReference>
<comment type="caution">
    <text evidence="2">The sequence shown here is derived from an EMBL/GenBank/DDBJ whole genome shotgun (WGS) entry which is preliminary data.</text>
</comment>
<feature type="signal peptide" evidence="1">
    <location>
        <begin position="1"/>
        <end position="22"/>
    </location>
</feature>
<keyword evidence="3" id="KW-1185">Reference proteome</keyword>
<organism evidence="2 3">
    <name type="scientific">Noviherbaspirillum galbum</name>
    <dbReference type="NCBI Taxonomy" id="2709383"/>
    <lineage>
        <taxon>Bacteria</taxon>
        <taxon>Pseudomonadati</taxon>
        <taxon>Pseudomonadota</taxon>
        <taxon>Betaproteobacteria</taxon>
        <taxon>Burkholderiales</taxon>
        <taxon>Oxalobacteraceae</taxon>
        <taxon>Noviherbaspirillum</taxon>
    </lineage>
</organism>
<evidence type="ECO:0000256" key="1">
    <source>
        <dbReference type="SAM" id="SignalP"/>
    </source>
</evidence>
<proteinExistence type="predicted"/>
<protein>
    <submittedName>
        <fullName evidence="2">Uncharacterized protein</fullName>
    </submittedName>
</protein>
<feature type="chain" id="PRO_5025660778" evidence="1">
    <location>
        <begin position="23"/>
        <end position="105"/>
    </location>
</feature>
<name>A0A6B3SUA1_9BURK</name>
<dbReference type="Proteomes" id="UP000482155">
    <property type="component" value="Unassembled WGS sequence"/>
</dbReference>
<reference evidence="2 3" key="1">
    <citation type="submission" date="2020-02" db="EMBL/GenBank/DDBJ databases">
        <authorList>
            <person name="Kim M.K."/>
        </authorList>
    </citation>
    <scope>NUCLEOTIDE SEQUENCE [LARGE SCALE GENOMIC DNA]</scope>
    <source>
        <strain evidence="2 3">17J57-3</strain>
    </source>
</reference>
<dbReference type="EMBL" id="JAAIVB010000078">
    <property type="protein sequence ID" value="NEX64048.1"/>
    <property type="molecule type" value="Genomic_DNA"/>
</dbReference>
<keyword evidence="1" id="KW-0732">Signal</keyword>
<accession>A0A6B3SUA1</accession>
<evidence type="ECO:0000313" key="3">
    <source>
        <dbReference type="Proteomes" id="UP000482155"/>
    </source>
</evidence>
<dbReference type="AlphaFoldDB" id="A0A6B3SUA1"/>
<sequence>MNKILFVIASLFVIGSIQSASAAGDYNDVPPNDPQFKQCLAYSKKNYEGGDEKSPIPGQSKAVAFCECMWNETPDDFKGNLAKFSESAAGKKTNKTCEKYSNWGE</sequence>